<feature type="non-terminal residue" evidence="1">
    <location>
        <position position="264"/>
    </location>
</feature>
<evidence type="ECO:0000313" key="1">
    <source>
        <dbReference type="EMBL" id="CAG8824235.1"/>
    </source>
</evidence>
<organism evidence="1 2">
    <name type="scientific">Gigaspora margarita</name>
    <dbReference type="NCBI Taxonomy" id="4874"/>
    <lineage>
        <taxon>Eukaryota</taxon>
        <taxon>Fungi</taxon>
        <taxon>Fungi incertae sedis</taxon>
        <taxon>Mucoromycota</taxon>
        <taxon>Glomeromycotina</taxon>
        <taxon>Glomeromycetes</taxon>
        <taxon>Diversisporales</taxon>
        <taxon>Gigasporaceae</taxon>
        <taxon>Gigaspora</taxon>
    </lineage>
</organism>
<dbReference type="Proteomes" id="UP000789901">
    <property type="component" value="Unassembled WGS sequence"/>
</dbReference>
<name>A0ABN7WA70_GIGMA</name>
<protein>
    <submittedName>
        <fullName evidence="1">36285_t:CDS:1</fullName>
    </submittedName>
</protein>
<accession>A0ABN7WA70</accession>
<reference evidence="1 2" key="1">
    <citation type="submission" date="2021-06" db="EMBL/GenBank/DDBJ databases">
        <authorList>
            <person name="Kallberg Y."/>
            <person name="Tangrot J."/>
            <person name="Rosling A."/>
        </authorList>
    </citation>
    <scope>NUCLEOTIDE SEQUENCE [LARGE SCALE GENOMIC DNA]</scope>
    <source>
        <strain evidence="1 2">120-4 pot B 10/14</strain>
    </source>
</reference>
<comment type="caution">
    <text evidence="1">The sequence shown here is derived from an EMBL/GenBank/DDBJ whole genome shotgun (WGS) entry which is preliminary data.</text>
</comment>
<evidence type="ECO:0000313" key="2">
    <source>
        <dbReference type="Proteomes" id="UP000789901"/>
    </source>
</evidence>
<sequence length="264" mass="31255">MPNSKYKYKKKELKKDEAEYEQPNRVIKCIRENTRKKNKLFLFQIIDQDLHTNDAQNFFANDNISILKMKLKTTYIKQLGPPTLSTMKPKLKLIFMKPLALLILFIIADDMNNSISEAQDDLYDNTNLNQSDNEEDNETSDDDVNKFIRIIIEATEAGTSSLYFEVDRTSLERLFKRAVYIKKNVVQENQVEIRCWFNYGKEYKNCINQIMTQNNLFSRRATMQIYSSLRSILSRIDLVTLYRRTQKAQFVYMLFKQIGEDKIE</sequence>
<keyword evidence="2" id="KW-1185">Reference proteome</keyword>
<dbReference type="EMBL" id="CAJVQB010036619">
    <property type="protein sequence ID" value="CAG8824235.1"/>
    <property type="molecule type" value="Genomic_DNA"/>
</dbReference>
<gene>
    <name evidence="1" type="ORF">GMARGA_LOCUS28529</name>
</gene>
<proteinExistence type="predicted"/>